<protein>
    <submittedName>
        <fullName evidence="3">Uncharacterized protein</fullName>
    </submittedName>
</protein>
<keyword evidence="4" id="KW-1185">Reference proteome</keyword>
<evidence type="ECO:0000256" key="2">
    <source>
        <dbReference type="SAM" id="MobiDB-lite"/>
    </source>
</evidence>
<dbReference type="SUPFAM" id="SSF51197">
    <property type="entry name" value="Clavaminate synthase-like"/>
    <property type="match status" value="1"/>
</dbReference>
<gene>
    <name evidence="3" type="ORF">MGAL_10B070497</name>
</gene>
<dbReference type="OrthoDB" id="445007at2759"/>
<reference evidence="3" key="1">
    <citation type="submission" date="2018-11" db="EMBL/GenBank/DDBJ databases">
        <authorList>
            <person name="Alioto T."/>
            <person name="Alioto T."/>
        </authorList>
    </citation>
    <scope>NUCLEOTIDE SEQUENCE</scope>
</reference>
<organism evidence="3 4">
    <name type="scientific">Mytilus galloprovincialis</name>
    <name type="common">Mediterranean mussel</name>
    <dbReference type="NCBI Taxonomy" id="29158"/>
    <lineage>
        <taxon>Eukaryota</taxon>
        <taxon>Metazoa</taxon>
        <taxon>Spiralia</taxon>
        <taxon>Lophotrochozoa</taxon>
        <taxon>Mollusca</taxon>
        <taxon>Bivalvia</taxon>
        <taxon>Autobranchia</taxon>
        <taxon>Pteriomorphia</taxon>
        <taxon>Mytilida</taxon>
        <taxon>Mytiloidea</taxon>
        <taxon>Mytilidae</taxon>
        <taxon>Mytilinae</taxon>
        <taxon>Mytilus</taxon>
    </lineage>
</organism>
<dbReference type="Gene3D" id="2.60.120.620">
    <property type="entry name" value="q2cbj1_9rhob like domain"/>
    <property type="match status" value="1"/>
</dbReference>
<comment type="cofactor">
    <cofactor evidence="1">
        <name>Fe cation</name>
        <dbReference type="ChEBI" id="CHEBI:24875"/>
    </cofactor>
</comment>
<feature type="region of interest" description="Disordered" evidence="2">
    <location>
        <begin position="267"/>
        <end position="288"/>
    </location>
</feature>
<dbReference type="AlphaFoldDB" id="A0A8B6EB57"/>
<comment type="caution">
    <text evidence="3">The sequence shown here is derived from an EMBL/GenBank/DDBJ whole genome shotgun (WGS) entry which is preliminary data.</text>
</comment>
<evidence type="ECO:0000256" key="1">
    <source>
        <dbReference type="ARBA" id="ARBA00001962"/>
    </source>
</evidence>
<dbReference type="Pfam" id="PF05721">
    <property type="entry name" value="PhyH"/>
    <property type="match status" value="1"/>
</dbReference>
<dbReference type="PANTHER" id="PTHR20883:SF51">
    <property type="entry name" value="PHYTANOYL-COA HYDROXYLASE"/>
    <property type="match status" value="1"/>
</dbReference>
<sequence>MTEYSCSPSGFVFDEGMKKDFLESGYIMIRNLLDEEEVSKIRQSLETSEDLQKNAFGVADENGKASKLVIWKHPGNDVTGMLGRCEKVVSTCEKLLGGEVYHYHTKLMMKEPLSGGSFIWHQDYGYWYHNGFLTPDMMTVFIAVDKCIKENGCLEVIRGSHKCGRIEHKKVGGQTGADIERVELIKKKFPLEHVEMNPGDALFFHSNLLHASNANNSDLRRWTLLSCYCKASNDTVTPHCLPSYTPLRKVPDSAIRECTSLDCSGKEFMDPEKDVNIKSTPGDKDKSS</sequence>
<accession>A0A8B6EB57</accession>
<dbReference type="PANTHER" id="PTHR20883">
    <property type="entry name" value="PHYTANOYL-COA DIOXYGENASE DOMAIN CONTAINING 1"/>
    <property type="match status" value="1"/>
</dbReference>
<dbReference type="EMBL" id="UYJE01004850">
    <property type="protein sequence ID" value="VDI31947.1"/>
    <property type="molecule type" value="Genomic_DNA"/>
</dbReference>
<name>A0A8B6EB57_MYTGA</name>
<evidence type="ECO:0000313" key="3">
    <source>
        <dbReference type="EMBL" id="VDI31947.1"/>
    </source>
</evidence>
<dbReference type="InterPro" id="IPR008775">
    <property type="entry name" value="Phytyl_CoA_dOase-like"/>
</dbReference>
<dbReference type="Proteomes" id="UP000596742">
    <property type="component" value="Unassembled WGS sequence"/>
</dbReference>
<proteinExistence type="predicted"/>
<evidence type="ECO:0000313" key="4">
    <source>
        <dbReference type="Proteomes" id="UP000596742"/>
    </source>
</evidence>